<feature type="binding site" evidence="8">
    <location>
        <position position="169"/>
    </location>
    <ligand>
        <name>NAD(+)</name>
        <dbReference type="ChEBI" id="CHEBI:57540"/>
    </ligand>
</feature>
<keyword evidence="10" id="KW-1185">Reference proteome</keyword>
<dbReference type="GO" id="GO:0003951">
    <property type="term" value="F:NAD+ kinase activity"/>
    <property type="evidence" value="ECO:0007669"/>
    <property type="project" value="UniProtKB-UniRule"/>
</dbReference>
<comment type="function">
    <text evidence="8">Involved in the regulation of the intracellular balance of NAD and NADP, and is a key enzyme in the biosynthesis of NADP. Catalyzes specifically the phosphorylation on 2'-hydroxyl of the adenosine moiety of NAD to yield NADP.</text>
</comment>
<gene>
    <name evidence="8" type="primary">nadK</name>
    <name evidence="9" type="ORF">H8702_01725</name>
</gene>
<protein>
    <recommendedName>
        <fullName evidence="8">NAD kinase</fullName>
        <ecNumber evidence="8">2.7.1.23</ecNumber>
    </recommendedName>
    <alternativeName>
        <fullName evidence="8">ATP-dependent NAD kinase</fullName>
    </alternativeName>
</protein>
<dbReference type="GO" id="GO:0006741">
    <property type="term" value="P:NADP+ biosynthetic process"/>
    <property type="evidence" value="ECO:0007669"/>
    <property type="project" value="UniProtKB-UniRule"/>
</dbReference>
<keyword evidence="6 8" id="KW-0520">NAD</keyword>
<keyword evidence="8" id="KW-0963">Cytoplasm</keyword>
<feature type="binding site" evidence="8">
    <location>
        <position position="171"/>
    </location>
    <ligand>
        <name>NAD(+)</name>
        <dbReference type="ChEBI" id="CHEBI:57540"/>
    </ligand>
</feature>
<dbReference type="EC" id="2.7.1.23" evidence="8"/>
<feature type="binding site" evidence="8">
    <location>
        <position position="74"/>
    </location>
    <ligand>
        <name>NAD(+)</name>
        <dbReference type="ChEBI" id="CHEBI:57540"/>
    </ligand>
</feature>
<reference evidence="9" key="1">
    <citation type="submission" date="2020-08" db="EMBL/GenBank/DDBJ databases">
        <title>Genome public.</title>
        <authorList>
            <person name="Liu C."/>
            <person name="Sun Q."/>
        </authorList>
    </citation>
    <scope>NUCLEOTIDE SEQUENCE</scope>
    <source>
        <strain evidence="9">NSJ-15</strain>
    </source>
</reference>
<feature type="binding site" evidence="8">
    <location>
        <position position="152"/>
    </location>
    <ligand>
        <name>NAD(+)</name>
        <dbReference type="ChEBI" id="CHEBI:57540"/>
    </ligand>
</feature>
<dbReference type="Gene3D" id="2.60.200.30">
    <property type="entry name" value="Probable inorganic polyphosphate/atp-NAD kinase, domain 2"/>
    <property type="match status" value="1"/>
</dbReference>
<proteinExistence type="inferred from homology"/>
<dbReference type="GO" id="GO:0005524">
    <property type="term" value="F:ATP binding"/>
    <property type="evidence" value="ECO:0007669"/>
    <property type="project" value="UniProtKB-KW"/>
</dbReference>
<feature type="binding site" evidence="8">
    <location>
        <begin position="69"/>
        <end position="70"/>
    </location>
    <ligand>
        <name>NAD(+)</name>
        <dbReference type="ChEBI" id="CHEBI:57540"/>
    </ligand>
</feature>
<dbReference type="EMBL" id="JACRTL010000001">
    <property type="protein sequence ID" value="MBC8609841.1"/>
    <property type="molecule type" value="Genomic_DNA"/>
</dbReference>
<sequence length="286" mass="31543">MKNIMVMANFSRSNALSCTENVCTCLYELGVAILMPDTAKENYDRGFVEYAPFYKALERADALVAIGGDGTILHAAKHAVEYEKPVFGVNAGRLGFLASLEQNELSALKKLAVGEYRIQSRMMLRVRHCHRGNVTEYQALNDVVISKGAVSRVIDLDVFCMGRFVSSYRADGIILSTPTGSTAYSLSAGGPIIEPNMNCITLTPISPHSLFDRPIVFADNNRLTIRPGENNDTDIYFTVDGELAIEIEQGDELIVEKSATSVSLIDLSEKPFYEVLHEKFLTRAKS</sequence>
<dbReference type="HAMAP" id="MF_00361">
    <property type="entry name" value="NAD_kinase"/>
    <property type="match status" value="1"/>
</dbReference>
<feature type="binding site" evidence="8">
    <location>
        <begin position="182"/>
        <end position="187"/>
    </location>
    <ligand>
        <name>NAD(+)</name>
        <dbReference type="ChEBI" id="CHEBI:57540"/>
    </ligand>
</feature>
<dbReference type="RefSeq" id="WP_093988266.1">
    <property type="nucleotide sequence ID" value="NZ_FYDD01000003.1"/>
</dbReference>
<keyword evidence="1 8" id="KW-0808">Transferase</keyword>
<evidence type="ECO:0000256" key="4">
    <source>
        <dbReference type="ARBA" id="ARBA00022840"/>
    </source>
</evidence>
<comment type="catalytic activity">
    <reaction evidence="7 8">
        <text>NAD(+) + ATP = ADP + NADP(+) + H(+)</text>
        <dbReference type="Rhea" id="RHEA:18629"/>
        <dbReference type="ChEBI" id="CHEBI:15378"/>
        <dbReference type="ChEBI" id="CHEBI:30616"/>
        <dbReference type="ChEBI" id="CHEBI:57540"/>
        <dbReference type="ChEBI" id="CHEBI:58349"/>
        <dbReference type="ChEBI" id="CHEBI:456216"/>
        <dbReference type="EC" id="2.7.1.23"/>
    </reaction>
</comment>
<dbReference type="Proteomes" id="UP000632659">
    <property type="component" value="Unassembled WGS sequence"/>
</dbReference>
<feature type="binding site" evidence="8">
    <location>
        <begin position="141"/>
        <end position="142"/>
    </location>
    <ligand>
        <name>NAD(+)</name>
        <dbReference type="ChEBI" id="CHEBI:57540"/>
    </ligand>
</feature>
<dbReference type="GO" id="GO:0019674">
    <property type="term" value="P:NAD+ metabolic process"/>
    <property type="evidence" value="ECO:0007669"/>
    <property type="project" value="InterPro"/>
</dbReference>
<dbReference type="InterPro" id="IPR017438">
    <property type="entry name" value="ATP-NAD_kinase_N"/>
</dbReference>
<dbReference type="GO" id="GO:0046872">
    <property type="term" value="F:metal ion binding"/>
    <property type="evidence" value="ECO:0007669"/>
    <property type="project" value="UniProtKB-UniRule"/>
</dbReference>
<name>A0A8J6PCC0_9FIRM</name>
<evidence type="ECO:0000313" key="9">
    <source>
        <dbReference type="EMBL" id="MBC8609841.1"/>
    </source>
</evidence>
<accession>A0A8J6PCC0</accession>
<comment type="caution">
    <text evidence="9">The sequence shown here is derived from an EMBL/GenBank/DDBJ whole genome shotgun (WGS) entry which is preliminary data.</text>
</comment>
<dbReference type="SUPFAM" id="SSF111331">
    <property type="entry name" value="NAD kinase/diacylglycerol kinase-like"/>
    <property type="match status" value="1"/>
</dbReference>
<keyword evidence="2 8" id="KW-0547">Nucleotide-binding</keyword>
<evidence type="ECO:0000256" key="5">
    <source>
        <dbReference type="ARBA" id="ARBA00022857"/>
    </source>
</evidence>
<dbReference type="Pfam" id="PF20143">
    <property type="entry name" value="NAD_kinase_C"/>
    <property type="match status" value="1"/>
</dbReference>
<evidence type="ECO:0000256" key="1">
    <source>
        <dbReference type="ARBA" id="ARBA00022679"/>
    </source>
</evidence>
<evidence type="ECO:0000256" key="2">
    <source>
        <dbReference type="ARBA" id="ARBA00022741"/>
    </source>
</evidence>
<evidence type="ECO:0000313" key="10">
    <source>
        <dbReference type="Proteomes" id="UP000632659"/>
    </source>
</evidence>
<keyword evidence="4 8" id="KW-0067">ATP-binding</keyword>
<dbReference type="PANTHER" id="PTHR20275">
    <property type="entry name" value="NAD KINASE"/>
    <property type="match status" value="1"/>
</dbReference>
<organism evidence="9 10">
    <name type="scientific">Massiliimalia timonensis</name>
    <dbReference type="NCBI Taxonomy" id="1987501"/>
    <lineage>
        <taxon>Bacteria</taxon>
        <taxon>Bacillati</taxon>
        <taxon>Bacillota</taxon>
        <taxon>Clostridia</taxon>
        <taxon>Eubacteriales</taxon>
        <taxon>Oscillospiraceae</taxon>
        <taxon>Massiliimalia</taxon>
    </lineage>
</organism>
<dbReference type="OrthoDB" id="9774737at2"/>
<dbReference type="AlphaFoldDB" id="A0A8J6PCC0"/>
<comment type="cofactor">
    <cofactor evidence="8">
        <name>a divalent metal cation</name>
        <dbReference type="ChEBI" id="CHEBI:60240"/>
    </cofactor>
</comment>
<dbReference type="Gene3D" id="3.40.50.10330">
    <property type="entry name" value="Probable inorganic polyphosphate/atp-NAD kinase, domain 1"/>
    <property type="match status" value="1"/>
</dbReference>
<dbReference type="Pfam" id="PF01513">
    <property type="entry name" value="NAD_kinase"/>
    <property type="match status" value="1"/>
</dbReference>
<feature type="active site" description="Proton acceptor" evidence="8">
    <location>
        <position position="69"/>
    </location>
</feature>
<dbReference type="GO" id="GO:0051287">
    <property type="term" value="F:NAD binding"/>
    <property type="evidence" value="ECO:0007669"/>
    <property type="project" value="UniProtKB-ARBA"/>
</dbReference>
<dbReference type="FunFam" id="2.60.200.30:FF:000009">
    <property type="entry name" value="Poly(P)/ATP NAD kinase"/>
    <property type="match status" value="1"/>
</dbReference>
<evidence type="ECO:0000256" key="8">
    <source>
        <dbReference type="HAMAP-Rule" id="MF_00361"/>
    </source>
</evidence>
<keyword evidence="5 8" id="KW-0521">NADP</keyword>
<dbReference type="InterPro" id="IPR017437">
    <property type="entry name" value="ATP-NAD_kinase_PpnK-typ_C"/>
</dbReference>
<comment type="caution">
    <text evidence="8">Lacks conserved residue(s) required for the propagation of feature annotation.</text>
</comment>
<dbReference type="GO" id="GO:0005737">
    <property type="term" value="C:cytoplasm"/>
    <property type="evidence" value="ECO:0007669"/>
    <property type="project" value="UniProtKB-SubCell"/>
</dbReference>
<dbReference type="PANTHER" id="PTHR20275:SF0">
    <property type="entry name" value="NAD KINASE"/>
    <property type="match status" value="1"/>
</dbReference>
<evidence type="ECO:0000256" key="6">
    <source>
        <dbReference type="ARBA" id="ARBA00023027"/>
    </source>
</evidence>
<dbReference type="InterPro" id="IPR002504">
    <property type="entry name" value="NADK"/>
</dbReference>
<dbReference type="InterPro" id="IPR016064">
    <property type="entry name" value="NAD/diacylglycerol_kinase_sf"/>
</dbReference>
<keyword evidence="3 8" id="KW-0418">Kinase</keyword>
<comment type="subcellular location">
    <subcellularLocation>
        <location evidence="8">Cytoplasm</location>
    </subcellularLocation>
</comment>
<evidence type="ECO:0000256" key="3">
    <source>
        <dbReference type="ARBA" id="ARBA00022777"/>
    </source>
</evidence>
<comment type="similarity">
    <text evidence="8">Belongs to the NAD kinase family.</text>
</comment>
<evidence type="ECO:0000256" key="7">
    <source>
        <dbReference type="ARBA" id="ARBA00047925"/>
    </source>
</evidence>